<dbReference type="Pfam" id="PF05773">
    <property type="entry name" value="RWD"/>
    <property type="match status" value="1"/>
</dbReference>
<dbReference type="Gene3D" id="1.20.120.1750">
    <property type="match status" value="1"/>
</dbReference>
<keyword evidence="9" id="KW-0862">Zinc</keyword>
<evidence type="ECO:0000256" key="5">
    <source>
        <dbReference type="ARBA" id="ARBA00022723"/>
    </source>
</evidence>
<keyword evidence="5" id="KW-0479">Metal-binding</keyword>
<dbReference type="PROSITE" id="PS50908">
    <property type="entry name" value="RWD"/>
    <property type="match status" value="1"/>
</dbReference>
<feature type="region of interest" description="Disordered" evidence="10">
    <location>
        <begin position="158"/>
        <end position="180"/>
    </location>
</feature>
<dbReference type="InterPro" id="IPR047548">
    <property type="entry name" value="Rcat_RBR_RNF14"/>
</dbReference>
<dbReference type="InterPro" id="IPR006575">
    <property type="entry name" value="RWD_dom"/>
</dbReference>
<evidence type="ECO:0000256" key="10">
    <source>
        <dbReference type="SAM" id="MobiDB-lite"/>
    </source>
</evidence>
<dbReference type="InterPro" id="IPR016135">
    <property type="entry name" value="UBQ-conjugating_enzyme/RWD"/>
</dbReference>
<dbReference type="AlphaFoldDB" id="G5B872"/>
<dbReference type="CDD" id="cd23820">
    <property type="entry name" value="RWD_RNF14"/>
    <property type="match status" value="1"/>
</dbReference>
<dbReference type="GO" id="GO:0061630">
    <property type="term" value="F:ubiquitin protein ligase activity"/>
    <property type="evidence" value="ECO:0007669"/>
    <property type="project" value="UniProtKB-EC"/>
</dbReference>
<dbReference type="InterPro" id="IPR013083">
    <property type="entry name" value="Znf_RING/FYVE/PHD"/>
</dbReference>
<feature type="domain" description="RWD" evidence="11">
    <location>
        <begin position="11"/>
        <end position="137"/>
    </location>
</feature>
<dbReference type="GO" id="GO:0016567">
    <property type="term" value="P:protein ubiquitination"/>
    <property type="evidence" value="ECO:0007669"/>
    <property type="project" value="InterPro"/>
</dbReference>
<dbReference type="SUPFAM" id="SSF54495">
    <property type="entry name" value="UBC-like"/>
    <property type="match status" value="1"/>
</dbReference>
<evidence type="ECO:0000259" key="11">
    <source>
        <dbReference type="PROSITE" id="PS50908"/>
    </source>
</evidence>
<dbReference type="InParanoid" id="G5B872"/>
<sequence length="434" mass="49416">MTSEDREAQENELLALASIYDRDEFRKAESVQGGETRIYLDLPQNFKIFVRGNSNECLQNSDFEYTICFLPPLVLNFELPPDYPSSSPPSFTLSGKWLSPAQLSALCKHSDNLWEEHRGSMVLFAWMHFLKEETIAYLNIVSPFELKMGSQKNVQRRTAPPNTEVDFGGAVGPDADQEEVVDERAVQDVESLSSLMQEILEFDQAQHVYCKACLKGYFEIQIKDGQVQCLNCPEPKCTSVATPGQVKELVEAELFAQYDCLLLQSTLDLMADVVYWPLPCCRLPVMQEPGGTMGICSSCNFAFYTLCRLTYHGVSPCKVTAEKLIELQNEYLQADEATRRFLEQRYGKRVIQKALEEMESKEWLEKNSKSCPCGRTPIQKLDGYNKMTCTGCMQYFCWICMGSLSRANSYKYFNDPDSLCFNRLFHAVDVNDDV</sequence>
<dbReference type="CDD" id="cd20341">
    <property type="entry name" value="BRcat_RBR_RNF14"/>
    <property type="match status" value="1"/>
</dbReference>
<dbReference type="PROSITE" id="PS51873">
    <property type="entry name" value="TRIAD"/>
    <property type="match status" value="1"/>
</dbReference>
<dbReference type="SMART" id="SM00591">
    <property type="entry name" value="RWD"/>
    <property type="match status" value="1"/>
</dbReference>
<dbReference type="Gene3D" id="3.10.110.10">
    <property type="entry name" value="Ubiquitin Conjugating Enzyme"/>
    <property type="match status" value="1"/>
</dbReference>
<evidence type="ECO:0000313" key="13">
    <source>
        <dbReference type="EMBL" id="EHB05483.1"/>
    </source>
</evidence>
<gene>
    <name evidence="13" type="ORF">GW7_20970</name>
</gene>
<dbReference type="CDD" id="cd16628">
    <property type="entry name" value="RING-HC_RBR_RNF14"/>
    <property type="match status" value="1"/>
</dbReference>
<dbReference type="FunFam" id="2.20.25.20:FF:000007">
    <property type="entry name" value="RBR-type E3 ubiquitin transferase"/>
    <property type="match status" value="1"/>
</dbReference>
<dbReference type="EC" id="2.3.2.31" evidence="3"/>
<dbReference type="Proteomes" id="UP000006813">
    <property type="component" value="Unassembled WGS sequence"/>
</dbReference>
<evidence type="ECO:0000256" key="7">
    <source>
        <dbReference type="ARBA" id="ARBA00022771"/>
    </source>
</evidence>
<dbReference type="InterPro" id="IPR002867">
    <property type="entry name" value="IBR_dom"/>
</dbReference>
<evidence type="ECO:0000259" key="12">
    <source>
        <dbReference type="PROSITE" id="PS51873"/>
    </source>
</evidence>
<name>G5B872_HETGA</name>
<evidence type="ECO:0000256" key="4">
    <source>
        <dbReference type="ARBA" id="ARBA00022679"/>
    </source>
</evidence>
<dbReference type="STRING" id="10181.G5B872"/>
<dbReference type="PANTHER" id="PTHR11685">
    <property type="entry name" value="RBR FAMILY RING FINGER AND IBR DOMAIN-CONTAINING"/>
    <property type="match status" value="1"/>
</dbReference>
<dbReference type="EMBL" id="JH168915">
    <property type="protein sequence ID" value="EHB05483.1"/>
    <property type="molecule type" value="Genomic_DNA"/>
</dbReference>
<keyword evidence="4" id="KW-0808">Transferase</keyword>
<keyword evidence="7" id="KW-0863">Zinc-finger</keyword>
<organism evidence="13 14">
    <name type="scientific">Heterocephalus glaber</name>
    <name type="common">Naked mole rat</name>
    <dbReference type="NCBI Taxonomy" id="10181"/>
    <lineage>
        <taxon>Eukaryota</taxon>
        <taxon>Metazoa</taxon>
        <taxon>Chordata</taxon>
        <taxon>Craniata</taxon>
        <taxon>Vertebrata</taxon>
        <taxon>Euteleostomi</taxon>
        <taxon>Mammalia</taxon>
        <taxon>Eutheria</taxon>
        <taxon>Euarchontoglires</taxon>
        <taxon>Glires</taxon>
        <taxon>Rodentia</taxon>
        <taxon>Hystricomorpha</taxon>
        <taxon>Bathyergidae</taxon>
        <taxon>Heterocephalus</taxon>
    </lineage>
</organism>
<evidence type="ECO:0000256" key="2">
    <source>
        <dbReference type="ARBA" id="ARBA00004906"/>
    </source>
</evidence>
<evidence type="ECO:0000256" key="3">
    <source>
        <dbReference type="ARBA" id="ARBA00012251"/>
    </source>
</evidence>
<dbReference type="InterPro" id="IPR031128">
    <property type="entry name" value="RNF14_RING-HC_Zfn"/>
</dbReference>
<comment type="catalytic activity">
    <reaction evidence="1">
        <text>[E2 ubiquitin-conjugating enzyme]-S-ubiquitinyl-L-cysteine + [acceptor protein]-L-lysine = [E2 ubiquitin-conjugating enzyme]-L-cysteine + [acceptor protein]-N(6)-ubiquitinyl-L-lysine.</text>
        <dbReference type="EC" id="2.3.2.31"/>
    </reaction>
</comment>
<evidence type="ECO:0000313" key="14">
    <source>
        <dbReference type="Proteomes" id="UP000006813"/>
    </source>
</evidence>
<dbReference type="FunFam" id="3.10.110.10:FF:000049">
    <property type="entry name" value="RBR-type E3 ubiquitin transferase"/>
    <property type="match status" value="1"/>
</dbReference>
<dbReference type="InterPro" id="IPR044066">
    <property type="entry name" value="TRIAD_supradom"/>
</dbReference>
<dbReference type="CDD" id="cd20354">
    <property type="entry name" value="Rcat_RBR_RNF14"/>
    <property type="match status" value="1"/>
</dbReference>
<evidence type="ECO:0000256" key="1">
    <source>
        <dbReference type="ARBA" id="ARBA00001798"/>
    </source>
</evidence>
<dbReference type="SUPFAM" id="SSF57850">
    <property type="entry name" value="RING/U-box"/>
    <property type="match status" value="3"/>
</dbReference>
<keyword evidence="8" id="KW-0833">Ubl conjugation pathway</keyword>
<protein>
    <recommendedName>
        <fullName evidence="3">RBR-type E3 ubiquitin transferase</fullName>
        <ecNumber evidence="3">2.3.2.31</ecNumber>
    </recommendedName>
</protein>
<proteinExistence type="predicted"/>
<dbReference type="SMART" id="SM00647">
    <property type="entry name" value="IBR"/>
    <property type="match status" value="2"/>
</dbReference>
<accession>G5B872</accession>
<evidence type="ECO:0000256" key="6">
    <source>
        <dbReference type="ARBA" id="ARBA00022737"/>
    </source>
</evidence>
<evidence type="ECO:0000256" key="8">
    <source>
        <dbReference type="ARBA" id="ARBA00022786"/>
    </source>
</evidence>
<dbReference type="GO" id="GO:0008270">
    <property type="term" value="F:zinc ion binding"/>
    <property type="evidence" value="ECO:0007669"/>
    <property type="project" value="UniProtKB-KW"/>
</dbReference>
<evidence type="ECO:0000256" key="9">
    <source>
        <dbReference type="ARBA" id="ARBA00022833"/>
    </source>
</evidence>
<dbReference type="InterPro" id="IPR031127">
    <property type="entry name" value="E3_UB_ligase_RBR"/>
</dbReference>
<dbReference type="Gene3D" id="3.30.40.10">
    <property type="entry name" value="Zinc/RING finger domain, C3HC4 (zinc finger)"/>
    <property type="match status" value="1"/>
</dbReference>
<comment type="pathway">
    <text evidence="2">Protein modification; protein ubiquitination.</text>
</comment>
<feature type="domain" description="RING-type" evidence="12">
    <location>
        <begin position="187"/>
        <end position="424"/>
    </location>
</feature>
<reference evidence="13 14" key="1">
    <citation type="journal article" date="2011" name="Nature">
        <title>Genome sequencing reveals insights into physiology and longevity of the naked mole rat.</title>
        <authorList>
            <person name="Kim E.B."/>
            <person name="Fang X."/>
            <person name="Fushan A.A."/>
            <person name="Huang Z."/>
            <person name="Lobanov A.V."/>
            <person name="Han L."/>
            <person name="Marino S.M."/>
            <person name="Sun X."/>
            <person name="Turanov A.A."/>
            <person name="Yang P."/>
            <person name="Yim S.H."/>
            <person name="Zhao X."/>
            <person name="Kasaikina M.V."/>
            <person name="Stoletzki N."/>
            <person name="Peng C."/>
            <person name="Polak P."/>
            <person name="Xiong Z."/>
            <person name="Kiezun A."/>
            <person name="Zhu Y."/>
            <person name="Chen Y."/>
            <person name="Kryukov G.V."/>
            <person name="Zhang Q."/>
            <person name="Peshkin L."/>
            <person name="Yang L."/>
            <person name="Bronson R.T."/>
            <person name="Buffenstein R."/>
            <person name="Wang B."/>
            <person name="Han C."/>
            <person name="Li Q."/>
            <person name="Chen L."/>
            <person name="Zhao W."/>
            <person name="Sunyaev S.R."/>
            <person name="Park T.J."/>
            <person name="Zhang G."/>
            <person name="Wang J."/>
            <person name="Gladyshev V.N."/>
        </authorList>
    </citation>
    <scope>NUCLEOTIDE SEQUENCE [LARGE SCALE GENOMIC DNA]</scope>
</reference>
<keyword evidence="6" id="KW-0677">Repeat</keyword>